<dbReference type="RefSeq" id="WP_165585716.1">
    <property type="nucleotide sequence ID" value="NZ_ATLR01000014.1"/>
</dbReference>
<feature type="domain" description="Prepilin peptidase A24 N-terminal" evidence="21">
    <location>
        <begin position="20"/>
        <end position="126"/>
    </location>
</feature>
<keyword evidence="7 18" id="KW-0808">Transferase</keyword>
<dbReference type="PRINTS" id="PR00864">
    <property type="entry name" value="PREPILNPTASE"/>
</dbReference>
<evidence type="ECO:0000256" key="8">
    <source>
        <dbReference type="ARBA" id="ARBA00022691"/>
    </source>
</evidence>
<gene>
    <name evidence="22" type="ORF">JFT45_05230</name>
</gene>
<feature type="transmembrane region" description="Helical" evidence="19">
    <location>
        <begin position="130"/>
        <end position="147"/>
    </location>
</feature>
<evidence type="ECO:0000256" key="11">
    <source>
        <dbReference type="ARBA" id="ARBA00022989"/>
    </source>
</evidence>
<keyword evidence="13 18" id="KW-0511">Multifunctional enzyme</keyword>
<dbReference type="EMBL" id="JAEKCZ010000004">
    <property type="protein sequence ID" value="MBJ2255924.1"/>
    <property type="molecule type" value="Genomic_DNA"/>
</dbReference>
<keyword evidence="5 18" id="KW-0489">Methyltransferase</keyword>
<evidence type="ECO:0000259" key="21">
    <source>
        <dbReference type="Pfam" id="PF06750"/>
    </source>
</evidence>
<evidence type="ECO:0000313" key="23">
    <source>
        <dbReference type="Proteomes" id="UP000658390"/>
    </source>
</evidence>
<dbReference type="PANTHER" id="PTHR30487:SF0">
    <property type="entry name" value="PREPILIN LEADER PEPTIDASE_N-METHYLTRANSFERASE-RELATED"/>
    <property type="match status" value="1"/>
</dbReference>
<dbReference type="GO" id="GO:0006465">
    <property type="term" value="P:signal peptide processing"/>
    <property type="evidence" value="ECO:0007669"/>
    <property type="project" value="TreeGrafter"/>
</dbReference>
<evidence type="ECO:0000256" key="9">
    <source>
        <dbReference type="ARBA" id="ARBA00022692"/>
    </source>
</evidence>
<dbReference type="Pfam" id="PF06750">
    <property type="entry name" value="A24_N_bact"/>
    <property type="match status" value="1"/>
</dbReference>
<keyword evidence="9 18" id="KW-0812">Transmembrane</keyword>
<organism evidence="22 23">
    <name type="scientific">Pseudomonas psychrophila</name>
    <dbReference type="NCBI Taxonomy" id="122355"/>
    <lineage>
        <taxon>Bacteria</taxon>
        <taxon>Pseudomonadati</taxon>
        <taxon>Pseudomonadota</taxon>
        <taxon>Gammaproteobacteria</taxon>
        <taxon>Pseudomonadales</taxon>
        <taxon>Pseudomonadaceae</taxon>
        <taxon>Pseudomonas</taxon>
    </lineage>
</organism>
<comment type="similarity">
    <text evidence="2 17">Belongs to the peptidase A24 family.</text>
</comment>
<evidence type="ECO:0000256" key="7">
    <source>
        <dbReference type="ARBA" id="ARBA00022679"/>
    </source>
</evidence>
<feature type="transmembrane region" description="Helical" evidence="19">
    <location>
        <begin position="216"/>
        <end position="249"/>
    </location>
</feature>
<dbReference type="Pfam" id="PF01478">
    <property type="entry name" value="Peptidase_A24"/>
    <property type="match status" value="1"/>
</dbReference>
<evidence type="ECO:0000256" key="5">
    <source>
        <dbReference type="ARBA" id="ARBA00022603"/>
    </source>
</evidence>
<evidence type="ECO:0000256" key="17">
    <source>
        <dbReference type="RuleBase" id="RU003793"/>
    </source>
</evidence>
<evidence type="ECO:0000256" key="16">
    <source>
        <dbReference type="ARBA" id="ARBA00071870"/>
    </source>
</evidence>
<name>A0A8I1FRK9_9PSED</name>
<proteinExistence type="inferred from homology"/>
<evidence type="ECO:0000256" key="10">
    <source>
        <dbReference type="ARBA" id="ARBA00022801"/>
    </source>
</evidence>
<dbReference type="InterPro" id="IPR050882">
    <property type="entry name" value="Prepilin_peptidase/N-MTase"/>
</dbReference>
<sequence>MSMNDFLSTHPDAFIVCGLILGLLVGSFINVLVWRLPIMLAQDWQSQACELLDLPAPTQGPVYNLMQPRSHCPACQHSLRAWENIPLLSYLFLRGKCSHCKTSISVRYPLTEVACAALSAVVAWHFGFGLQAGCMLLLTWGLLAICLIDIEHQLVPDSLVFPLLWLGLLLNSFSTFTTLEHAVWGAALGYASLWSVFWIFKLITGKDGMGYGDFKLLAMLGAWGGFTVLPLTILLSSLLGALVGVGLLAMRRANTSTPIPFAPYLAIAGWIALLWGGQITGLYWQISV</sequence>
<feature type="transmembrane region" description="Helical" evidence="19">
    <location>
        <begin position="159"/>
        <end position="176"/>
    </location>
</feature>
<keyword evidence="6 18" id="KW-0645">Protease</keyword>
<dbReference type="InterPro" id="IPR000045">
    <property type="entry name" value="Prepilin_IV_endopep_pep"/>
</dbReference>
<dbReference type="GO" id="GO:0005886">
    <property type="term" value="C:plasma membrane"/>
    <property type="evidence" value="ECO:0007669"/>
    <property type="project" value="UniProtKB-SubCell"/>
</dbReference>
<evidence type="ECO:0000256" key="6">
    <source>
        <dbReference type="ARBA" id="ARBA00022670"/>
    </source>
</evidence>
<feature type="domain" description="Prepilin type IV endopeptidase peptidase" evidence="20">
    <location>
        <begin position="136"/>
        <end position="245"/>
    </location>
</feature>
<keyword evidence="11 19" id="KW-1133">Transmembrane helix</keyword>
<evidence type="ECO:0000256" key="13">
    <source>
        <dbReference type="ARBA" id="ARBA00023268"/>
    </source>
</evidence>
<comment type="catalytic activity">
    <reaction evidence="14 18">
        <text>Typically cleaves a -Gly-|-Phe- bond to release an N-terminal, basic peptide of 5-8 residues from type IV prepilin, and then N-methylates the new N-terminal amino group, the methyl donor being S-adenosyl-L-methionine.</text>
        <dbReference type="EC" id="3.4.23.43"/>
    </reaction>
</comment>
<evidence type="ECO:0000256" key="12">
    <source>
        <dbReference type="ARBA" id="ARBA00023136"/>
    </source>
</evidence>
<feature type="transmembrane region" description="Helical" evidence="19">
    <location>
        <begin position="182"/>
        <end position="204"/>
    </location>
</feature>
<evidence type="ECO:0000256" key="2">
    <source>
        <dbReference type="ARBA" id="ARBA00005801"/>
    </source>
</evidence>
<evidence type="ECO:0000256" key="4">
    <source>
        <dbReference type="ARBA" id="ARBA00022519"/>
    </source>
</evidence>
<comment type="caution">
    <text evidence="22">The sequence shown here is derived from an EMBL/GenBank/DDBJ whole genome shotgun (WGS) entry which is preliminary data.</text>
</comment>
<evidence type="ECO:0000256" key="19">
    <source>
        <dbReference type="SAM" id="Phobius"/>
    </source>
</evidence>
<keyword evidence="8" id="KW-0949">S-adenosyl-L-methionine</keyword>
<dbReference type="EC" id="2.1.1.-" evidence="18"/>
<dbReference type="GO" id="GO:0008168">
    <property type="term" value="F:methyltransferase activity"/>
    <property type="evidence" value="ECO:0007669"/>
    <property type="project" value="UniProtKB-KW"/>
</dbReference>
<dbReference type="FunFam" id="1.20.120.1220:FF:000001">
    <property type="entry name" value="Type 4 prepilin-like proteins leader peptide-processing enzyme"/>
    <property type="match status" value="1"/>
</dbReference>
<evidence type="ECO:0000256" key="18">
    <source>
        <dbReference type="RuleBase" id="RU003794"/>
    </source>
</evidence>
<dbReference type="Proteomes" id="UP000658390">
    <property type="component" value="Unassembled WGS sequence"/>
</dbReference>
<comment type="subcellular location">
    <subcellularLocation>
        <location evidence="1">Cell inner membrane</location>
        <topology evidence="1">Multi-pass membrane protein</topology>
    </subcellularLocation>
    <subcellularLocation>
        <location evidence="18">Cell membrane</location>
        <topology evidence="18">Multi-pass membrane protein</topology>
    </subcellularLocation>
</comment>
<dbReference type="GO" id="GO:0004190">
    <property type="term" value="F:aspartic-type endopeptidase activity"/>
    <property type="evidence" value="ECO:0007669"/>
    <property type="project" value="UniProtKB-EC"/>
</dbReference>
<evidence type="ECO:0000313" key="22">
    <source>
        <dbReference type="EMBL" id="MBJ2255924.1"/>
    </source>
</evidence>
<dbReference type="PANTHER" id="PTHR30487">
    <property type="entry name" value="TYPE 4 PREPILIN-LIKE PROTEINS LEADER PEPTIDE-PROCESSING ENZYME"/>
    <property type="match status" value="1"/>
</dbReference>
<keyword evidence="3" id="KW-1003">Cell membrane</keyword>
<evidence type="ECO:0000259" key="20">
    <source>
        <dbReference type="Pfam" id="PF01478"/>
    </source>
</evidence>
<evidence type="ECO:0000256" key="15">
    <source>
        <dbReference type="ARBA" id="ARBA00067082"/>
    </source>
</evidence>
<feature type="transmembrane region" description="Helical" evidence="19">
    <location>
        <begin position="261"/>
        <end position="284"/>
    </location>
</feature>
<keyword evidence="4" id="KW-0997">Cell inner membrane</keyword>
<keyword evidence="12 19" id="KW-0472">Membrane</keyword>
<accession>A0A8I1FRK9</accession>
<dbReference type="InterPro" id="IPR010627">
    <property type="entry name" value="Prepilin_pept_A24_N"/>
</dbReference>
<evidence type="ECO:0000256" key="3">
    <source>
        <dbReference type="ARBA" id="ARBA00022475"/>
    </source>
</evidence>
<dbReference type="GO" id="GO:0032259">
    <property type="term" value="P:methylation"/>
    <property type="evidence" value="ECO:0007669"/>
    <property type="project" value="UniProtKB-KW"/>
</dbReference>
<dbReference type="EC" id="3.4.23.43" evidence="15 18"/>
<comment type="function">
    <text evidence="18">Plays an essential role in type IV pili and type II pseudopili formation by proteolytically removing the leader sequence from substrate proteins and subsequently monomethylating the alpha-amino group of the newly exposed N-terminal phenylalanine.</text>
</comment>
<evidence type="ECO:0000256" key="14">
    <source>
        <dbReference type="ARBA" id="ARBA00050401"/>
    </source>
</evidence>
<dbReference type="Gene3D" id="1.20.120.1220">
    <property type="match status" value="1"/>
</dbReference>
<protein>
    <recommendedName>
        <fullName evidence="16 18">Prepilin leader peptidase/N-methyltransferase</fullName>
        <ecNumber evidence="18">2.1.1.-</ecNumber>
        <ecNumber evidence="15 18">3.4.23.43</ecNumber>
    </recommendedName>
</protein>
<dbReference type="InterPro" id="IPR014032">
    <property type="entry name" value="Peptidase_A24A_bac"/>
</dbReference>
<keyword evidence="10 18" id="KW-0378">Hydrolase</keyword>
<dbReference type="AlphaFoldDB" id="A0A8I1FRK9"/>
<evidence type="ECO:0000256" key="1">
    <source>
        <dbReference type="ARBA" id="ARBA00004429"/>
    </source>
</evidence>
<reference evidence="22" key="1">
    <citation type="submission" date="2020-12" db="EMBL/GenBank/DDBJ databases">
        <title>Antibiotic resistance and phylogeny of Pseudomonas spp. isolated over three decades from chicken meat in the Norwegian food chain.</title>
        <authorList>
            <person name="Moen B."/>
        </authorList>
    </citation>
    <scope>NUCLEOTIDE SEQUENCE</scope>
    <source>
        <strain evidence="22">MF6762</strain>
    </source>
</reference>
<feature type="transmembrane region" description="Helical" evidence="19">
    <location>
        <begin position="13"/>
        <end position="34"/>
    </location>
</feature>